<dbReference type="InterPro" id="IPR037461">
    <property type="entry name" value="CtCE2-like_dom"/>
</dbReference>
<feature type="chain" id="PRO_5017260712" evidence="1">
    <location>
        <begin position="24"/>
        <end position="379"/>
    </location>
</feature>
<dbReference type="CDD" id="cd01831">
    <property type="entry name" value="Endoglucanase_E_like"/>
    <property type="match status" value="1"/>
</dbReference>
<reference evidence="4 5" key="1">
    <citation type="submission" date="2018-08" db="EMBL/GenBank/DDBJ databases">
        <title>Pallidiluteibacterium maritimus gen. nov., sp. nov., isolated from coastal sediment.</title>
        <authorList>
            <person name="Zhou L.Y."/>
        </authorList>
    </citation>
    <scope>NUCLEOTIDE SEQUENCE [LARGE SCALE GENOMIC DNA]</scope>
    <source>
        <strain evidence="4 5">XSD2</strain>
    </source>
</reference>
<dbReference type="PANTHER" id="PTHR37834">
    <property type="entry name" value="GDSL-LIKE LIPASE/ACYLHYDROLASE DOMAIN PROTEIN (AFU_ORTHOLOGUE AFUA_2G00620)"/>
    <property type="match status" value="1"/>
</dbReference>
<name>A0A399SW13_9BACT</name>
<dbReference type="Proteomes" id="UP000265926">
    <property type="component" value="Unassembled WGS sequence"/>
</dbReference>
<dbReference type="InterPro" id="IPR013830">
    <property type="entry name" value="SGNH_hydro"/>
</dbReference>
<accession>A0A399SW13</accession>
<gene>
    <name evidence="4" type="ORF">D1614_20515</name>
</gene>
<comment type="caution">
    <text evidence="4">The sequence shown here is derived from an EMBL/GenBank/DDBJ whole genome shotgun (WGS) entry which is preliminary data.</text>
</comment>
<dbReference type="Pfam" id="PF13472">
    <property type="entry name" value="Lipase_GDSL_2"/>
    <property type="match status" value="1"/>
</dbReference>
<evidence type="ECO:0000259" key="3">
    <source>
        <dbReference type="Pfam" id="PF17996"/>
    </source>
</evidence>
<organism evidence="4 5">
    <name type="scientific">Maribellus luteus</name>
    <dbReference type="NCBI Taxonomy" id="2305463"/>
    <lineage>
        <taxon>Bacteria</taxon>
        <taxon>Pseudomonadati</taxon>
        <taxon>Bacteroidota</taxon>
        <taxon>Bacteroidia</taxon>
        <taxon>Marinilabiliales</taxon>
        <taxon>Prolixibacteraceae</taxon>
        <taxon>Maribellus</taxon>
    </lineage>
</organism>
<evidence type="ECO:0000256" key="1">
    <source>
        <dbReference type="SAM" id="SignalP"/>
    </source>
</evidence>
<dbReference type="InterPro" id="IPR040794">
    <property type="entry name" value="CE2_N"/>
</dbReference>
<sequence>MMKNTGITLLLLLLFIYAVPTMAQVQSNAKFYPAGDDAFQYMGRVQPTADAVKYNWPGVSIFTAFTGQKLGIQIKGGDRNYFNVWVDDRPEQVLYAVNDTLWWYPGKLSKGTHQLRIVKRTEGGMGIAEFTGIYVGAKESLLKPAPLPARKLLFIGNSITCGYGTEGKDKSERFKPATENCEKSYATIVARAFESQYHLISHSGLGMIRNYGDKEKISTKLAPMPARLEYLLDEDSTRTYPLQEYVPDAIVINLGTNDFSTQPFPDEPDFINAGKKLINKLHLEFPHAKIVCVTGPMINEPCFSYTKKMVEELRTELEALEIVFVGIPGNLLNKEEDLGSDWHPSYRGQLKSGHMLIPVLGTMLNWNYSLDEILKNLKK</sequence>
<dbReference type="Gene3D" id="2.60.120.260">
    <property type="entry name" value="Galactose-binding domain-like"/>
    <property type="match status" value="1"/>
</dbReference>
<proteinExistence type="predicted"/>
<feature type="domain" description="Carbohydrate esterase 2 N-terminal" evidence="3">
    <location>
        <begin position="41"/>
        <end position="144"/>
    </location>
</feature>
<dbReference type="Gene3D" id="3.40.50.1110">
    <property type="entry name" value="SGNH hydrolase"/>
    <property type="match status" value="1"/>
</dbReference>
<dbReference type="InterPro" id="IPR036514">
    <property type="entry name" value="SGNH_hydro_sf"/>
</dbReference>
<evidence type="ECO:0000259" key="2">
    <source>
        <dbReference type="Pfam" id="PF13472"/>
    </source>
</evidence>
<dbReference type="OrthoDB" id="9801375at2"/>
<evidence type="ECO:0000313" key="5">
    <source>
        <dbReference type="Proteomes" id="UP000265926"/>
    </source>
</evidence>
<dbReference type="InterPro" id="IPR052762">
    <property type="entry name" value="PCW_deacetylase/CE"/>
</dbReference>
<evidence type="ECO:0000313" key="4">
    <source>
        <dbReference type="EMBL" id="RIJ46113.1"/>
    </source>
</evidence>
<dbReference type="Pfam" id="PF17996">
    <property type="entry name" value="CE2_N"/>
    <property type="match status" value="1"/>
</dbReference>
<dbReference type="GO" id="GO:0052689">
    <property type="term" value="F:carboxylic ester hydrolase activity"/>
    <property type="evidence" value="ECO:0007669"/>
    <property type="project" value="InterPro"/>
</dbReference>
<keyword evidence="5" id="KW-1185">Reference proteome</keyword>
<keyword evidence="1" id="KW-0732">Signal</keyword>
<feature type="domain" description="SGNH hydrolase-type esterase" evidence="2">
    <location>
        <begin position="154"/>
        <end position="349"/>
    </location>
</feature>
<dbReference type="AlphaFoldDB" id="A0A399SW13"/>
<dbReference type="PANTHER" id="PTHR37834:SF2">
    <property type="entry name" value="ESTERASE, SGNH HYDROLASE-TYPE"/>
    <property type="match status" value="1"/>
</dbReference>
<feature type="signal peptide" evidence="1">
    <location>
        <begin position="1"/>
        <end position="23"/>
    </location>
</feature>
<protein>
    <submittedName>
        <fullName evidence="4">Endoglucanase</fullName>
    </submittedName>
</protein>
<dbReference type="SUPFAM" id="SSF52266">
    <property type="entry name" value="SGNH hydrolase"/>
    <property type="match status" value="1"/>
</dbReference>
<dbReference type="EMBL" id="QWGR01000017">
    <property type="protein sequence ID" value="RIJ46113.1"/>
    <property type="molecule type" value="Genomic_DNA"/>
</dbReference>